<keyword evidence="5 7" id="KW-0687">Ribonucleoprotein</keyword>
<name>A0AAN8SBY5_POLSC</name>
<comment type="subcellular location">
    <subcellularLocation>
        <location evidence="1 7">Nucleus</location>
        <location evidence="1 7">Nucleolus</location>
    </subcellularLocation>
</comment>
<dbReference type="PIRSF" id="PIRSF017300">
    <property type="entry name" value="snoRNP_Mpp10"/>
    <property type="match status" value="1"/>
</dbReference>
<evidence type="ECO:0000256" key="3">
    <source>
        <dbReference type="ARBA" id="ARBA00022552"/>
    </source>
</evidence>
<sequence>MDSDEITKFINHFVAATKKPEKYLSLQNGEADEIKLFTKDLYGFTKRKEFPSKHSEALNDLVVKNLDEEQIWQQIELQNNCILNDLVSAVAHLLAKRNKLKFPIKDTKTGKQGKYNRKDFNSESEDDTNDNDQCSISEKEEISKNNKKKSVPKKHGKPSIVDDKFFKLSEMEEFLEKMEKPKGADSSDDSDYDNDVNYFDDDSELSEGDSENQPKYDDFFDEPEDEQLSRKSKRPASDCSDEAKPKKKVKFLLNNEDEDDNFSDDDGEADLFDSVNEEEEEEEEEQQQQEKDSDTSSREGLQDGDKNKEPSTFEARQERLKTRINALEESALTEKPWQMRGEITADNRPKNSLLQEYVEFDVATRPAPVFTEKCTMRLEDIILQRIKDKAWDDVVRKIKPVDSGTEYKKTLVLDQEKSKLSLAQIYEQEYLKQVENKATQDISEKPEIEPPEHIEIKGLMKNLFSKLDALSNFHFTPKAVVPEVKIITNLPAISMEEVAPVATSDATLLAPQEVKAKHKGELIGKSERTATDKKRERRQKKIHQRLKFKKIEEKAKETLENKKSQVVQNKKFSNKLLQKITKSTNVTTLDENKGKYIRSSSAFFSKLQDESSGKFKRKNLELGKPNLNKKKSKKHK</sequence>
<dbReference type="GO" id="GO:0032040">
    <property type="term" value="C:small-subunit processome"/>
    <property type="evidence" value="ECO:0007669"/>
    <property type="project" value="TreeGrafter"/>
</dbReference>
<comment type="function">
    <text evidence="7">Involved in nucleolar processing of pre-18S ribosomal RNA.</text>
</comment>
<feature type="compositionally biased region" description="Acidic residues" evidence="8">
    <location>
        <begin position="255"/>
        <end position="287"/>
    </location>
</feature>
<feature type="region of interest" description="Disordered" evidence="8">
    <location>
        <begin position="608"/>
        <end position="636"/>
    </location>
</feature>
<gene>
    <name evidence="9" type="ORF">RUM43_004361</name>
</gene>
<feature type="compositionally biased region" description="Basic residues" evidence="8">
    <location>
        <begin position="145"/>
        <end position="156"/>
    </location>
</feature>
<evidence type="ECO:0000256" key="2">
    <source>
        <dbReference type="ARBA" id="ARBA00022517"/>
    </source>
</evidence>
<dbReference type="PANTHER" id="PTHR17039:SF0">
    <property type="entry name" value="U3 SMALL NUCLEOLAR RIBONUCLEOPROTEIN PROTEIN MPP10"/>
    <property type="match status" value="1"/>
</dbReference>
<evidence type="ECO:0000256" key="8">
    <source>
        <dbReference type="SAM" id="MobiDB-lite"/>
    </source>
</evidence>
<dbReference type="Pfam" id="PF04006">
    <property type="entry name" value="Mpp10"/>
    <property type="match status" value="1"/>
</dbReference>
<feature type="region of interest" description="Disordered" evidence="8">
    <location>
        <begin position="106"/>
        <end position="156"/>
    </location>
</feature>
<feature type="region of interest" description="Disordered" evidence="8">
    <location>
        <begin position="519"/>
        <end position="542"/>
    </location>
</feature>
<dbReference type="InterPro" id="IPR012173">
    <property type="entry name" value="Mpp10"/>
</dbReference>
<evidence type="ECO:0000313" key="10">
    <source>
        <dbReference type="Proteomes" id="UP001372834"/>
    </source>
</evidence>
<dbReference type="GO" id="GO:0006364">
    <property type="term" value="P:rRNA processing"/>
    <property type="evidence" value="ECO:0007669"/>
    <property type="project" value="UniProtKB-KW"/>
</dbReference>
<dbReference type="PANTHER" id="PTHR17039">
    <property type="entry name" value="U3 SMALL NUCLEOLAR RIBONUCLEOPROTEIN PROTEIN MPP10"/>
    <property type="match status" value="1"/>
</dbReference>
<evidence type="ECO:0000313" key="9">
    <source>
        <dbReference type="EMBL" id="KAK6642859.1"/>
    </source>
</evidence>
<feature type="compositionally biased region" description="Basic and acidic residues" evidence="8">
    <location>
        <begin position="608"/>
        <end position="621"/>
    </location>
</feature>
<keyword evidence="2 7" id="KW-0690">Ribosome biogenesis</keyword>
<proteinExistence type="inferred from homology"/>
<comment type="caution">
    <text evidence="9">The sequence shown here is derived from an EMBL/GenBank/DDBJ whole genome shotgun (WGS) entry which is preliminary data.</text>
</comment>
<evidence type="ECO:0000256" key="6">
    <source>
        <dbReference type="ARBA" id="ARBA00029455"/>
    </source>
</evidence>
<evidence type="ECO:0000256" key="7">
    <source>
        <dbReference type="PIRNR" id="PIRNR017300"/>
    </source>
</evidence>
<evidence type="ECO:0000256" key="4">
    <source>
        <dbReference type="ARBA" id="ARBA00023242"/>
    </source>
</evidence>
<protein>
    <recommendedName>
        <fullName evidence="7">U3 small nucleolar ribonucleoprotein protein MPP10</fullName>
    </recommendedName>
</protein>
<comment type="similarity">
    <text evidence="6 7">Belongs to the MPP10 family.</text>
</comment>
<feature type="compositionally biased region" description="Basic and acidic residues" evidence="8">
    <location>
        <begin position="176"/>
        <end position="185"/>
    </location>
</feature>
<evidence type="ECO:0000256" key="1">
    <source>
        <dbReference type="ARBA" id="ARBA00004604"/>
    </source>
</evidence>
<dbReference type="Proteomes" id="UP001372834">
    <property type="component" value="Unassembled WGS sequence"/>
</dbReference>
<dbReference type="AlphaFoldDB" id="A0AAN8SBY5"/>
<organism evidence="9 10">
    <name type="scientific">Polyplax serrata</name>
    <name type="common">Common mouse louse</name>
    <dbReference type="NCBI Taxonomy" id="468196"/>
    <lineage>
        <taxon>Eukaryota</taxon>
        <taxon>Metazoa</taxon>
        <taxon>Ecdysozoa</taxon>
        <taxon>Arthropoda</taxon>
        <taxon>Hexapoda</taxon>
        <taxon>Insecta</taxon>
        <taxon>Pterygota</taxon>
        <taxon>Neoptera</taxon>
        <taxon>Paraneoptera</taxon>
        <taxon>Psocodea</taxon>
        <taxon>Troctomorpha</taxon>
        <taxon>Phthiraptera</taxon>
        <taxon>Anoplura</taxon>
        <taxon>Polyplacidae</taxon>
        <taxon>Polyplax</taxon>
    </lineage>
</organism>
<dbReference type="GO" id="GO:0034457">
    <property type="term" value="C:Mpp10 complex"/>
    <property type="evidence" value="ECO:0007669"/>
    <property type="project" value="UniProtKB-UniRule"/>
</dbReference>
<feature type="compositionally biased region" description="Basic and acidic residues" evidence="8">
    <location>
        <begin position="519"/>
        <end position="534"/>
    </location>
</feature>
<feature type="region of interest" description="Disordered" evidence="8">
    <location>
        <begin position="176"/>
        <end position="320"/>
    </location>
</feature>
<feature type="compositionally biased region" description="Acidic residues" evidence="8">
    <location>
        <begin position="186"/>
        <end position="210"/>
    </location>
</feature>
<accession>A0AAN8SBY5</accession>
<dbReference type="GO" id="GO:0005732">
    <property type="term" value="C:sno(s)RNA-containing ribonucleoprotein complex"/>
    <property type="evidence" value="ECO:0007669"/>
    <property type="project" value="UniProtKB-UniRule"/>
</dbReference>
<dbReference type="EMBL" id="JAWJWE010000002">
    <property type="protein sequence ID" value="KAK6642859.1"/>
    <property type="molecule type" value="Genomic_DNA"/>
</dbReference>
<keyword evidence="4 7" id="KW-0539">Nucleus</keyword>
<reference evidence="9 10" key="1">
    <citation type="submission" date="2023-10" db="EMBL/GenBank/DDBJ databases">
        <title>Genomes of two closely related lineages of the louse Polyplax serrata with different host specificities.</title>
        <authorList>
            <person name="Martinu J."/>
            <person name="Tarabai H."/>
            <person name="Stefka J."/>
            <person name="Hypsa V."/>
        </authorList>
    </citation>
    <scope>NUCLEOTIDE SEQUENCE [LARGE SCALE GENOMIC DNA]</scope>
    <source>
        <strain evidence="9">HR10_N</strain>
    </source>
</reference>
<feature type="compositionally biased region" description="Basic and acidic residues" evidence="8">
    <location>
        <begin position="288"/>
        <end position="320"/>
    </location>
</feature>
<evidence type="ECO:0000256" key="5">
    <source>
        <dbReference type="ARBA" id="ARBA00023274"/>
    </source>
</evidence>
<feature type="compositionally biased region" description="Basic residues" evidence="8">
    <location>
        <begin position="627"/>
        <end position="636"/>
    </location>
</feature>
<keyword evidence="3 7" id="KW-0698">rRNA processing</keyword>